<comment type="subcellular location">
    <subcellularLocation>
        <location evidence="1">Cytoplasm</location>
        <location evidence="1">Cytoskeleton</location>
    </subcellularLocation>
</comment>
<feature type="region of interest" description="Disordered" evidence="7">
    <location>
        <begin position="468"/>
        <end position="499"/>
    </location>
</feature>
<dbReference type="InterPro" id="IPR027417">
    <property type="entry name" value="P-loop_NTPase"/>
</dbReference>
<dbReference type="InterPro" id="IPR036961">
    <property type="entry name" value="Kinesin_motor_dom_sf"/>
</dbReference>
<dbReference type="Proteomes" id="UP000694871">
    <property type="component" value="Unplaced"/>
</dbReference>
<evidence type="ECO:0000256" key="7">
    <source>
        <dbReference type="SAM" id="MobiDB-lite"/>
    </source>
</evidence>
<evidence type="ECO:0000256" key="3">
    <source>
        <dbReference type="ARBA" id="ARBA00022840"/>
    </source>
</evidence>
<feature type="coiled-coil region" evidence="6">
    <location>
        <begin position="941"/>
        <end position="1056"/>
    </location>
</feature>
<dbReference type="PANTHER" id="PTHR47969">
    <property type="entry name" value="CHROMOSOME-ASSOCIATED KINESIN KIF4A-RELATED"/>
    <property type="match status" value="1"/>
</dbReference>
<dbReference type="SUPFAM" id="SSF52540">
    <property type="entry name" value="P-loop containing nucleoside triphosphate hydrolases"/>
    <property type="match status" value="1"/>
</dbReference>
<gene>
    <name evidence="10" type="primary">KIF7</name>
</gene>
<evidence type="ECO:0000256" key="4">
    <source>
        <dbReference type="ARBA" id="ARBA00023212"/>
    </source>
</evidence>
<dbReference type="RefSeq" id="XP_015274730.1">
    <property type="nucleotide sequence ID" value="XM_015419244.1"/>
</dbReference>
<accession>A0ABM1KLZ3</accession>
<evidence type="ECO:0000256" key="5">
    <source>
        <dbReference type="PROSITE-ProRule" id="PRU00283"/>
    </source>
</evidence>
<protein>
    <submittedName>
        <fullName evidence="10">Kinesin-like protein KIF7</fullName>
    </submittedName>
</protein>
<feature type="coiled-coil region" evidence="6">
    <location>
        <begin position="1183"/>
        <end position="1236"/>
    </location>
</feature>
<evidence type="ECO:0000256" key="6">
    <source>
        <dbReference type="SAM" id="Coils"/>
    </source>
</evidence>
<dbReference type="GeneID" id="107117178"/>
<sequence>MGRKAESKPPMEEIPVRVAVRIRPLLPKERLHGHQTCLRGDPETKEVTLGHSRHFHFDTVFTESASQESVYAVCVQPLVEAFFQGFNATVFAYGQTGSGKTYTIGEATVSSINEDEQGIIPRAMAEVFRLMDENDLLDYMVRISYLEVYKEEFRDLLQVETASKAIQIREDDKGNIVLYGVKETEVEGLDEVLSLLEMGNAAKHTGATHINRTSSRSHTIFTVTMEQRQSAGRLTRLALQDKILVPVSGQVLTSKFHFVDLAGSERVVKTGSTGERLKESIQINSSLLALGNVISALGDPCRKGSHIPYRDSKITRILKDSLGGNAQTVMIACVSPSSSDFDESLTTLNYASRAQNIKNRAVVNCCKETEHVVELQLQIKNLQRALDQRHRSETRIINRSDLAPKQPSQDHTARLLMECTHYRTCTDAAYRLLTELQEEGNLTVDQILRVKEWLCIVESERSELSSVSGLDSGIESTSTENQNHKVQNSELSSIQDSHTKGCETVREDSLLRLERQVERLEEENRDFLAALEDAMEQYKLQSDKLQEQQDLISELHKCLWVARPNSGAPELLQNVYLVQLGQRPHTAPVDAAQSPHWPKLGFTNHNKLCSPPAYRGKDLLGCHQSCPQGLDASDGILIQDKASEGLGEPSEAEEEEKEEGRQCEQTWSLYQRRNGIHSWIKKISSKEWSKSNPVLIQEGLPELSKAECRRPELVNAGEGFLGKESEWQLVQAQQKIRELAINIRMKEDLIVELIKTGKHAQTMNKQYCQKICELEQEAEQVRVELGDSQRQLQELEGKEPWDPGEKWKLQECRSKVAAAQNKAKVLQEKKQATERLASLSTQSKKRVQELERNVQQMRQQQRQLQRRLREEVEQKRRLETEMHRGQHRVKALELKHEQHQKILRLKTEEIAAFQRKHRSGSNGSVMSLEQQQKIEEQKKWLDSEIEKVLEQRQALDELEDELSKRETIVVKKEALLQEKNSLENKRLRSSQALNDDIMRVSSRLEYLEKELTQKSGQLCQSSDKDQQQIRQEINNLRQEKDQLLKQRLEIDNKLRQGTLLSPEEERILFQLDEAIEALDAAIEYKNESITCRQRVLRSSASLLSQCEMNLMAKLSYLSSSETRSLLCKYFDKVVTLREDQHKQHIAFSELEMQLEEQQQLVLWLEVALERQRLEMDRQLTLQQKKHEQNIQLLLQHIQEHVEERQATSRLQFQGMIQALEKELAHSMWVNQELNQKLSTSHLGGQGRGMEWNVARDRPASLRMQENVSTYSMLEQTVEKPRDLVHAPLPSTWRSSSQSTANMLIPEDLHQKDVEFLLQAGQARKISPSLGLAPVLKSHKELYRAALNAFPGLSCPAIIRKNPL</sequence>
<dbReference type="PRINTS" id="PR00380">
    <property type="entry name" value="KINESINHEAVY"/>
</dbReference>
<dbReference type="InterPro" id="IPR027640">
    <property type="entry name" value="Kinesin-like_fam"/>
</dbReference>
<feature type="coiled-coil region" evidence="6">
    <location>
        <begin position="778"/>
        <end position="909"/>
    </location>
</feature>
<dbReference type="Gene3D" id="3.40.850.10">
    <property type="entry name" value="Kinesin motor domain"/>
    <property type="match status" value="1"/>
</dbReference>
<dbReference type="SMART" id="SM00129">
    <property type="entry name" value="KISc"/>
    <property type="match status" value="1"/>
</dbReference>
<keyword evidence="5" id="KW-0505">Motor protein</keyword>
<name>A0ABM1KLZ3_GEKJA</name>
<keyword evidence="9" id="KW-1185">Reference proteome</keyword>
<dbReference type="InterPro" id="IPR001752">
    <property type="entry name" value="Kinesin_motor_dom"/>
</dbReference>
<comment type="similarity">
    <text evidence="5">Belongs to the TRAFAC class myosin-kinesin ATPase superfamily. Kinesin family.</text>
</comment>
<dbReference type="CDD" id="cd01372">
    <property type="entry name" value="KISc_KIF4"/>
    <property type="match status" value="1"/>
</dbReference>
<evidence type="ECO:0000256" key="1">
    <source>
        <dbReference type="ARBA" id="ARBA00004245"/>
    </source>
</evidence>
<dbReference type="PANTHER" id="PTHR47969:SF8">
    <property type="entry name" value="KINESIN FAMILY MEMBER 7"/>
    <property type="match status" value="1"/>
</dbReference>
<evidence type="ECO:0000313" key="9">
    <source>
        <dbReference type="Proteomes" id="UP000694871"/>
    </source>
</evidence>
<feature type="domain" description="Kinesin motor" evidence="8">
    <location>
        <begin position="15"/>
        <end position="357"/>
    </location>
</feature>
<evidence type="ECO:0000259" key="8">
    <source>
        <dbReference type="PROSITE" id="PS50067"/>
    </source>
</evidence>
<feature type="coiled-coil region" evidence="6">
    <location>
        <begin position="503"/>
        <end position="551"/>
    </location>
</feature>
<feature type="binding site" evidence="5">
    <location>
        <begin position="94"/>
        <end position="101"/>
    </location>
    <ligand>
        <name>ATP</name>
        <dbReference type="ChEBI" id="CHEBI:30616"/>
    </ligand>
</feature>
<evidence type="ECO:0000256" key="2">
    <source>
        <dbReference type="ARBA" id="ARBA00022741"/>
    </source>
</evidence>
<keyword evidence="4" id="KW-0206">Cytoskeleton</keyword>
<keyword evidence="6" id="KW-0175">Coiled coil</keyword>
<keyword evidence="3 5" id="KW-0067">ATP-binding</keyword>
<keyword evidence="2 5" id="KW-0547">Nucleotide-binding</keyword>
<dbReference type="Pfam" id="PF25764">
    <property type="entry name" value="KIF21A_4th"/>
    <property type="match status" value="1"/>
</dbReference>
<feature type="compositionally biased region" description="Polar residues" evidence="7">
    <location>
        <begin position="474"/>
        <end position="496"/>
    </location>
</feature>
<dbReference type="Pfam" id="PF00225">
    <property type="entry name" value="Kinesin"/>
    <property type="match status" value="1"/>
</dbReference>
<dbReference type="PROSITE" id="PS00411">
    <property type="entry name" value="KINESIN_MOTOR_1"/>
    <property type="match status" value="1"/>
</dbReference>
<proteinExistence type="inferred from homology"/>
<dbReference type="PROSITE" id="PS50067">
    <property type="entry name" value="KINESIN_MOTOR_2"/>
    <property type="match status" value="1"/>
</dbReference>
<feature type="region of interest" description="Disordered" evidence="7">
    <location>
        <begin position="644"/>
        <end position="663"/>
    </location>
</feature>
<reference evidence="10" key="1">
    <citation type="submission" date="2025-08" db="UniProtKB">
        <authorList>
            <consortium name="RefSeq"/>
        </authorList>
    </citation>
    <scope>IDENTIFICATION</scope>
</reference>
<keyword evidence="4" id="KW-0963">Cytoplasm</keyword>
<organism evidence="9 10">
    <name type="scientific">Gekko japonicus</name>
    <name type="common">Schlegel's Japanese gecko</name>
    <dbReference type="NCBI Taxonomy" id="146911"/>
    <lineage>
        <taxon>Eukaryota</taxon>
        <taxon>Metazoa</taxon>
        <taxon>Chordata</taxon>
        <taxon>Craniata</taxon>
        <taxon>Vertebrata</taxon>
        <taxon>Euteleostomi</taxon>
        <taxon>Lepidosauria</taxon>
        <taxon>Squamata</taxon>
        <taxon>Bifurcata</taxon>
        <taxon>Gekkota</taxon>
        <taxon>Gekkonidae</taxon>
        <taxon>Gekkoninae</taxon>
        <taxon>Gekko</taxon>
    </lineage>
</organism>
<dbReference type="InterPro" id="IPR019821">
    <property type="entry name" value="Kinesin_motor_CS"/>
</dbReference>
<evidence type="ECO:0000313" key="10">
    <source>
        <dbReference type="RefSeq" id="XP_015274730.1"/>
    </source>
</evidence>